<evidence type="ECO:0000259" key="7">
    <source>
        <dbReference type="Pfam" id="PF17806"/>
    </source>
</evidence>
<evidence type="ECO:0000313" key="9">
    <source>
        <dbReference type="Proteomes" id="UP001620597"/>
    </source>
</evidence>
<accession>A0ABW8NIM0</accession>
<dbReference type="PRINTS" id="PR00368">
    <property type="entry name" value="FADPNR"/>
</dbReference>
<dbReference type="Pfam" id="PF17806">
    <property type="entry name" value="SO_alpha_A3"/>
    <property type="match status" value="1"/>
</dbReference>
<dbReference type="InterPro" id="IPR042204">
    <property type="entry name" value="2Fe-2S-bd_N"/>
</dbReference>
<reference evidence="8 9" key="1">
    <citation type="submission" date="2024-03" db="EMBL/GenBank/DDBJ databases">
        <title>High-quality draft genome sequence of Oceanobacter sp. wDCs-4.</title>
        <authorList>
            <person name="Dong C."/>
        </authorList>
    </citation>
    <scope>NUCLEOTIDE SEQUENCE [LARGE SCALE GENOMIC DNA]</scope>
    <source>
        <strain evidence="9">wDCs-4</strain>
    </source>
</reference>
<dbReference type="InterPro" id="IPR041854">
    <property type="entry name" value="BFD-like_2Fe2S-bd_dom_sf"/>
</dbReference>
<dbReference type="SUPFAM" id="SSF103025">
    <property type="entry name" value="Folate-binding domain"/>
    <property type="match status" value="1"/>
</dbReference>
<feature type="domain" description="FAD/NAD(P)-binding" evidence="5">
    <location>
        <begin position="177"/>
        <end position="449"/>
    </location>
</feature>
<dbReference type="Gene3D" id="3.50.50.60">
    <property type="entry name" value="FAD/NAD(P)-binding domain"/>
    <property type="match status" value="1"/>
</dbReference>
<dbReference type="InterPro" id="IPR023753">
    <property type="entry name" value="FAD/NAD-binding_dom"/>
</dbReference>
<feature type="domain" description="GCVT N-terminal" evidence="4">
    <location>
        <begin position="607"/>
        <end position="903"/>
    </location>
</feature>
<dbReference type="InterPro" id="IPR029043">
    <property type="entry name" value="GcvT/YgfZ_C"/>
</dbReference>
<dbReference type="Pfam" id="PF08669">
    <property type="entry name" value="GCV_T_C"/>
    <property type="match status" value="1"/>
</dbReference>
<dbReference type="InterPro" id="IPR006222">
    <property type="entry name" value="GCVT_N"/>
</dbReference>
<dbReference type="PRINTS" id="PR00411">
    <property type="entry name" value="PNDRDTASEI"/>
</dbReference>
<gene>
    <name evidence="8" type="ORF">WG929_10435</name>
</gene>
<evidence type="ECO:0000256" key="2">
    <source>
        <dbReference type="ARBA" id="ARBA00022576"/>
    </source>
</evidence>
<comment type="caution">
    <text evidence="8">The sequence shown here is derived from an EMBL/GenBank/DDBJ whole genome shotgun (WGS) entry which is preliminary data.</text>
</comment>
<evidence type="ECO:0000259" key="5">
    <source>
        <dbReference type="Pfam" id="PF07992"/>
    </source>
</evidence>
<dbReference type="InterPro" id="IPR036188">
    <property type="entry name" value="FAD/NAD-bd_sf"/>
</dbReference>
<protein>
    <submittedName>
        <fullName evidence="8">2Fe-2S iron-sulfur cluster-binding protein</fullName>
    </submittedName>
</protein>
<sequence>MNSVASTPSTTLSQRLAAPMGLLLDRSQTVQFRFEGQSVTGYKGDTIGSALLANNYWLWSRSFKYHRARGPLTMSAHDANSLVQIQGEPNVLADKMVAIDGLEVTGQNVNGTLAKDKDAILGHFGRFMPVGFYYRAFYKPKGIWDWWEKQIREKAGLGIADLDFKPEYYDKAYRFHDLVVVGSGPAGLTAALTAAAAGVDVLLLEEQPLLGGSLSYADFSDLDDPEALRQQLVHQVEQHPNITVMTDSICNAWFVDNWLPVLHGKRLFKIRAQECIMATGSYEQHVVFRGNDLPGVVMCSAAMRMMKLYAIKPGQSAVVVTGNDDGYLTALALAAQGVEVKALVDMRGGVDDPTGTDSVETKNLIFRAQQAGIALRFGQTLYEAFGKDHVEAVEIRVIRGRGRVAPEGDLLRCDLVCMSSGYMPAYQLLCQAGGQLSYDEARAEFSLRQLPQHLHIAGSVNGKHSINAVIKDAEYAAAAALTLLGHPPASQPEVVECSRKVNYDWPIFPHPKGKDFVDYDEDLQSKDIVNATRLGYRDIQLVKRFSTVGMGPSQGRHSALPTARLVAQSTGRTVTETGVTTARPPLTPEKLAFLAGRGFDPYRHTAMHHRHLALGAKMIPAGIWARPAFYPPQGSLLSGSDASPLIPGSRALRNATIEAEALHVRSRVGLIDVSTLGGIELRGPDAAELMNRIYTFGFLKQPVGKTRYAVLTSDQGVVVDDGVACRFADDCFYVTATTTGVDAVYRLMTFWNTQWRLDVDITNVTSAFAAVNLAGPDSRKVLQQLTDLDLSKEGFPYLACREGSINVPGAVSADGQQQTIPARLLRVGFVGELGYEIHVPARYGEALWDILMAAGAAFDIKPFGVETQRLLRLEKGHIIISQDTDGMSHPGELGLEWAVSKNKPYFNGCRAVDIVMKRLQTRKLVGFKLPASLMASGKKPEEGHLVLATTERMADITGNVTSCEYSPTVGAIIGMAFAAVNQSEPGTQLPIRVDGEMIMAEVVALPFYDTEQARQAM</sequence>
<dbReference type="SUPFAM" id="SSF101790">
    <property type="entry name" value="Aminomethyltransferase beta-barrel domain"/>
    <property type="match status" value="1"/>
</dbReference>
<comment type="similarity">
    <text evidence="1">Belongs to the GcvT family.</text>
</comment>
<dbReference type="SUPFAM" id="SSF51905">
    <property type="entry name" value="FAD/NAD(P)-binding domain"/>
    <property type="match status" value="1"/>
</dbReference>
<dbReference type="RefSeq" id="WP_416205973.1">
    <property type="nucleotide sequence ID" value="NZ_JBBKTX010000011.1"/>
</dbReference>
<organism evidence="8 9">
    <name type="scientific">Oceanobacter antarcticus</name>
    <dbReference type="NCBI Taxonomy" id="3133425"/>
    <lineage>
        <taxon>Bacteria</taxon>
        <taxon>Pseudomonadati</taxon>
        <taxon>Pseudomonadota</taxon>
        <taxon>Gammaproteobacteria</taxon>
        <taxon>Oceanospirillales</taxon>
        <taxon>Oceanospirillaceae</taxon>
        <taxon>Oceanobacter</taxon>
    </lineage>
</organism>
<feature type="domain" description="Aminomethyltransferase C-terminal" evidence="6">
    <location>
        <begin position="922"/>
        <end position="1009"/>
    </location>
</feature>
<dbReference type="Pfam" id="PF01571">
    <property type="entry name" value="GCV_T"/>
    <property type="match status" value="1"/>
</dbReference>
<dbReference type="Gene3D" id="3.30.1360.120">
    <property type="entry name" value="Probable tRNA modification gtpase trme, domain 1"/>
    <property type="match status" value="1"/>
</dbReference>
<dbReference type="InterPro" id="IPR013977">
    <property type="entry name" value="GcvT_C"/>
</dbReference>
<dbReference type="EMBL" id="JBBKTX010000011">
    <property type="protein sequence ID" value="MFK4752825.1"/>
    <property type="molecule type" value="Genomic_DNA"/>
</dbReference>
<name>A0ABW8NIM0_9GAMM</name>
<dbReference type="Proteomes" id="UP001620597">
    <property type="component" value="Unassembled WGS sequence"/>
</dbReference>
<dbReference type="Pfam" id="PF07992">
    <property type="entry name" value="Pyr_redox_2"/>
    <property type="match status" value="1"/>
</dbReference>
<dbReference type="PANTHER" id="PTHR43757">
    <property type="entry name" value="AMINOMETHYLTRANSFERASE"/>
    <property type="match status" value="1"/>
</dbReference>
<keyword evidence="2" id="KW-0032">Aminotransferase</keyword>
<evidence type="ECO:0000256" key="3">
    <source>
        <dbReference type="ARBA" id="ARBA00023002"/>
    </source>
</evidence>
<feature type="domain" description="SoxA A3" evidence="7">
    <location>
        <begin position="512"/>
        <end position="597"/>
    </location>
</feature>
<dbReference type="InterPro" id="IPR041117">
    <property type="entry name" value="SoxA_A3"/>
</dbReference>
<evidence type="ECO:0000313" key="8">
    <source>
        <dbReference type="EMBL" id="MFK4752825.1"/>
    </source>
</evidence>
<dbReference type="InterPro" id="IPR028896">
    <property type="entry name" value="GcvT/YgfZ/DmdA"/>
</dbReference>
<dbReference type="PANTHER" id="PTHR43757:SF2">
    <property type="entry name" value="AMINOMETHYLTRANSFERASE, MITOCHONDRIAL"/>
    <property type="match status" value="1"/>
</dbReference>
<dbReference type="InterPro" id="IPR027266">
    <property type="entry name" value="TrmE/GcvT-like"/>
</dbReference>
<evidence type="ECO:0000256" key="1">
    <source>
        <dbReference type="ARBA" id="ARBA00008609"/>
    </source>
</evidence>
<evidence type="ECO:0000259" key="6">
    <source>
        <dbReference type="Pfam" id="PF08669"/>
    </source>
</evidence>
<evidence type="ECO:0000259" key="4">
    <source>
        <dbReference type="Pfam" id="PF01571"/>
    </source>
</evidence>
<dbReference type="Pfam" id="PF13510">
    <property type="entry name" value="Fer2_4"/>
    <property type="match status" value="1"/>
</dbReference>
<keyword evidence="9" id="KW-1185">Reference proteome</keyword>
<dbReference type="Gene3D" id="1.10.10.1100">
    <property type="entry name" value="BFD-like [2Fe-2S]-binding domain"/>
    <property type="match status" value="1"/>
</dbReference>
<dbReference type="Gene3D" id="3.10.20.440">
    <property type="entry name" value="2Fe-2S iron-sulphur cluster binding domain, sarcosine oxidase, alpha subunit, N-terminal domain"/>
    <property type="match status" value="1"/>
</dbReference>
<keyword evidence="2" id="KW-0808">Transferase</keyword>
<proteinExistence type="inferred from homology"/>
<keyword evidence="3" id="KW-0560">Oxidoreductase</keyword>